<dbReference type="GeneID" id="303257760"/>
<dbReference type="Gene3D" id="1.10.10.10">
    <property type="entry name" value="Winged helix-like DNA-binding domain superfamily/Winged helix DNA-binding domain"/>
    <property type="match status" value="1"/>
</dbReference>
<dbReference type="PANTHER" id="PTHR34293">
    <property type="entry name" value="HTH-TYPE TRANSCRIPTIONAL REGULATOR TRMBL2"/>
    <property type="match status" value="1"/>
</dbReference>
<reference evidence="2 3" key="1">
    <citation type="submission" date="2015-09" db="EMBL/GenBank/DDBJ databases">
        <authorList>
            <consortium name="Pathogen Informatics"/>
        </authorList>
    </citation>
    <scope>NUCLEOTIDE SEQUENCE [LARGE SCALE GENOMIC DNA]</scope>
    <source>
        <strain evidence="2 3">2789STDY5834889</strain>
    </source>
</reference>
<dbReference type="CDD" id="cd09124">
    <property type="entry name" value="PLDc_like_TrmB_middle"/>
    <property type="match status" value="1"/>
</dbReference>
<evidence type="ECO:0000259" key="1">
    <source>
        <dbReference type="Pfam" id="PF01978"/>
    </source>
</evidence>
<name>A0A174WF94_9FIRM</name>
<dbReference type="InterPro" id="IPR036390">
    <property type="entry name" value="WH_DNA-bd_sf"/>
</dbReference>
<feature type="domain" description="Transcription regulator TrmB N-terminal" evidence="1">
    <location>
        <begin position="10"/>
        <end position="76"/>
    </location>
</feature>
<protein>
    <submittedName>
        <fullName evidence="2">Predicted transcriptional regulator</fullName>
    </submittedName>
</protein>
<dbReference type="InterPro" id="IPR051797">
    <property type="entry name" value="TrmB-like"/>
</dbReference>
<dbReference type="Proteomes" id="UP000078383">
    <property type="component" value="Unassembled WGS sequence"/>
</dbReference>
<dbReference type="SUPFAM" id="SSF46785">
    <property type="entry name" value="Winged helix' DNA-binding domain"/>
    <property type="match status" value="1"/>
</dbReference>
<sequence>MDESKAIEYLMHFGMSRQEATVYLRLIEAGKQTGYEIARDTGISRSNVYASLAALVEKGAAYLVEEDAKRYIPVHVQEFCGNRIRRMEEEQKWLDMNLTGEQKEEEGYVTIDGQEHISDKIHNLLANVEERVYCSCSGVCLEQLKGQLKELTEKGKKVVLVTDHPFELSGAIIYVTKEKGNQIGLITDSKYVLSGEYGQESRNTCVYSGQRNFVTLFKTALANEIELIKIREGENENE</sequence>
<proteinExistence type="predicted"/>
<evidence type="ECO:0000313" key="3">
    <source>
        <dbReference type="Proteomes" id="UP000078383"/>
    </source>
</evidence>
<organism evidence="2 3">
    <name type="scientific">[Ruminococcus] torques</name>
    <dbReference type="NCBI Taxonomy" id="33039"/>
    <lineage>
        <taxon>Bacteria</taxon>
        <taxon>Bacillati</taxon>
        <taxon>Bacillota</taxon>
        <taxon>Clostridia</taxon>
        <taxon>Lachnospirales</taxon>
        <taxon>Lachnospiraceae</taxon>
        <taxon>Mediterraneibacter</taxon>
    </lineage>
</organism>
<dbReference type="RefSeq" id="WP_020436710.1">
    <property type="nucleotide sequence ID" value="NZ_CABJEY010000004.1"/>
</dbReference>
<dbReference type="InterPro" id="IPR002831">
    <property type="entry name" value="Tscrpt_reg_TrmB_N"/>
</dbReference>
<accession>A0A174WF94</accession>
<gene>
    <name evidence="2" type="ORF">ERS852502_00293</name>
</gene>
<dbReference type="InterPro" id="IPR036388">
    <property type="entry name" value="WH-like_DNA-bd_sf"/>
</dbReference>
<dbReference type="AlphaFoldDB" id="A0A174WF94"/>
<dbReference type="PANTHER" id="PTHR34293:SF1">
    <property type="entry name" value="HTH-TYPE TRANSCRIPTIONAL REGULATOR TRMBL2"/>
    <property type="match status" value="1"/>
</dbReference>
<dbReference type="Pfam" id="PF01978">
    <property type="entry name" value="TrmB"/>
    <property type="match status" value="1"/>
</dbReference>
<dbReference type="EMBL" id="CZBX01000001">
    <property type="protein sequence ID" value="CUQ81416.1"/>
    <property type="molecule type" value="Genomic_DNA"/>
</dbReference>
<dbReference type="OrthoDB" id="1493540at2"/>
<evidence type="ECO:0000313" key="2">
    <source>
        <dbReference type="EMBL" id="CUQ81416.1"/>
    </source>
</evidence>